<dbReference type="Proteomes" id="UP001648503">
    <property type="component" value="Unassembled WGS sequence"/>
</dbReference>
<feature type="region of interest" description="Disordered" evidence="5">
    <location>
        <begin position="210"/>
        <end position="234"/>
    </location>
</feature>
<dbReference type="Pfam" id="PF00573">
    <property type="entry name" value="Ribosomal_L4"/>
    <property type="match status" value="1"/>
</dbReference>
<evidence type="ECO:0000313" key="7">
    <source>
        <dbReference type="Proteomes" id="UP001648503"/>
    </source>
</evidence>
<dbReference type="PANTHER" id="PTHR10746">
    <property type="entry name" value="50S RIBOSOMAL PROTEIN L4"/>
    <property type="match status" value="1"/>
</dbReference>
<name>A0ABQ8FHZ4_9FUNG</name>
<dbReference type="PANTHER" id="PTHR10746:SF6">
    <property type="entry name" value="LARGE RIBOSOMAL SUBUNIT PROTEIN UL4M"/>
    <property type="match status" value="1"/>
</dbReference>
<keyword evidence="3" id="KW-0687">Ribonucleoprotein</keyword>
<organism evidence="6 7">
    <name type="scientific">Batrachochytrium salamandrivorans</name>
    <dbReference type="NCBI Taxonomy" id="1357716"/>
    <lineage>
        <taxon>Eukaryota</taxon>
        <taxon>Fungi</taxon>
        <taxon>Fungi incertae sedis</taxon>
        <taxon>Chytridiomycota</taxon>
        <taxon>Chytridiomycota incertae sedis</taxon>
        <taxon>Chytridiomycetes</taxon>
        <taxon>Rhizophydiales</taxon>
        <taxon>Rhizophydiales incertae sedis</taxon>
        <taxon>Batrachochytrium</taxon>
    </lineage>
</organism>
<proteinExistence type="inferred from homology"/>
<dbReference type="InterPro" id="IPR002136">
    <property type="entry name" value="Ribosomal_uL4"/>
</dbReference>
<reference evidence="6 7" key="1">
    <citation type="submission" date="2021-02" db="EMBL/GenBank/DDBJ databases">
        <title>Variation within the Batrachochytrium salamandrivorans European outbreak.</title>
        <authorList>
            <person name="Kelly M."/>
            <person name="Pasmans F."/>
            <person name="Shea T.P."/>
            <person name="Munoz J.F."/>
            <person name="Carranza S."/>
            <person name="Cuomo C.A."/>
            <person name="Martel A."/>
        </authorList>
    </citation>
    <scope>NUCLEOTIDE SEQUENCE [LARGE SCALE GENOMIC DNA]</scope>
    <source>
        <strain evidence="6 7">AMFP18/2</strain>
    </source>
</reference>
<dbReference type="SUPFAM" id="SSF52166">
    <property type="entry name" value="Ribosomal protein L4"/>
    <property type="match status" value="1"/>
</dbReference>
<evidence type="ECO:0000256" key="3">
    <source>
        <dbReference type="ARBA" id="ARBA00023274"/>
    </source>
</evidence>
<keyword evidence="7" id="KW-1185">Reference proteome</keyword>
<sequence>MLSALVHQSRGAEAAVRTTARLQIYTQLVPLAVIRVDRSIGSFGSRPCLPTLMPRCYTSVASDTTLTSTSAPPPEMKSLSSEGHKSIEVPQEDQQSISKPLDKLRPPLQPINIFKSVKIKAAGGKVSALLHPLTQIQTIEKLPMDDIPTYPDISNAWWKYPYVQSWLHSFSTGAFLGLLELNRSVFGVKVRPDILAKVLKYERDWHEQGTESSKNLGQVRGSTRKPFPQKGRGKARVGTIRAPQFVGGYAVHGPRPHNKATDIPRKVYDLGIRTALSTKFAQDQLIVVDLLHTDSKSKTTMREQLRRLDLSGRKVYFLYGSSQPTTTLINVMDTFTKAGPTDAVPEGERKILVAAAGHVSVSALLEYEMLVLDKEAVEVLEQKYRTE</sequence>
<dbReference type="Gene3D" id="3.40.1370.10">
    <property type="match status" value="1"/>
</dbReference>
<comment type="similarity">
    <text evidence="1">Belongs to the universal ribosomal protein uL4 family.</text>
</comment>
<evidence type="ECO:0000256" key="2">
    <source>
        <dbReference type="ARBA" id="ARBA00022980"/>
    </source>
</evidence>
<keyword evidence="2" id="KW-0689">Ribosomal protein</keyword>
<dbReference type="EMBL" id="JAFCIX010000102">
    <property type="protein sequence ID" value="KAH6598592.1"/>
    <property type="molecule type" value="Genomic_DNA"/>
</dbReference>
<gene>
    <name evidence="6" type="ORF">BASA50_003630</name>
</gene>
<evidence type="ECO:0000256" key="1">
    <source>
        <dbReference type="ARBA" id="ARBA00010528"/>
    </source>
</evidence>
<dbReference type="InterPro" id="IPR023574">
    <property type="entry name" value="Ribosomal_uL4_dom_sf"/>
</dbReference>
<evidence type="ECO:0000256" key="4">
    <source>
        <dbReference type="ARBA" id="ARBA00040565"/>
    </source>
</evidence>
<feature type="region of interest" description="Disordered" evidence="5">
    <location>
        <begin position="64"/>
        <end position="101"/>
    </location>
</feature>
<evidence type="ECO:0000313" key="6">
    <source>
        <dbReference type="EMBL" id="KAH6598592.1"/>
    </source>
</evidence>
<dbReference type="InterPro" id="IPR013005">
    <property type="entry name" value="Ribosomal_uL4-like"/>
</dbReference>
<accession>A0ABQ8FHZ4</accession>
<evidence type="ECO:0000256" key="5">
    <source>
        <dbReference type="SAM" id="MobiDB-lite"/>
    </source>
</evidence>
<protein>
    <recommendedName>
        <fullName evidence="4">Large ribosomal subunit protein uL4m</fullName>
    </recommendedName>
</protein>
<comment type="caution">
    <text evidence="6">The sequence shown here is derived from an EMBL/GenBank/DDBJ whole genome shotgun (WGS) entry which is preliminary data.</text>
</comment>